<dbReference type="GO" id="GO:0046872">
    <property type="term" value="F:metal ion binding"/>
    <property type="evidence" value="ECO:0007669"/>
    <property type="project" value="InterPro"/>
</dbReference>
<feature type="region of interest" description="Disordered" evidence="1">
    <location>
        <begin position="41"/>
        <end position="71"/>
    </location>
</feature>
<name>A0A0R2HCU8_WEIVI</name>
<evidence type="ECO:0000259" key="2">
    <source>
        <dbReference type="SMART" id="SM00892"/>
    </source>
</evidence>
<dbReference type="InterPro" id="IPR001604">
    <property type="entry name" value="Endo_G_ENPP1-like_dom"/>
</dbReference>
<evidence type="ECO:0000256" key="1">
    <source>
        <dbReference type="SAM" id="MobiDB-lite"/>
    </source>
</evidence>
<dbReference type="Proteomes" id="UP000051992">
    <property type="component" value="Unassembled WGS sequence"/>
</dbReference>
<dbReference type="Pfam" id="PF13930">
    <property type="entry name" value="Endonuclea_NS_2"/>
    <property type="match status" value="1"/>
</dbReference>
<proteinExistence type="predicted"/>
<protein>
    <submittedName>
        <fullName evidence="3">DNA-entry nuclease</fullName>
    </submittedName>
</protein>
<organism evidence="3 4">
    <name type="scientific">Weissella viridescens</name>
    <name type="common">Lactobacillus viridescens</name>
    <dbReference type="NCBI Taxonomy" id="1629"/>
    <lineage>
        <taxon>Bacteria</taxon>
        <taxon>Bacillati</taxon>
        <taxon>Bacillota</taxon>
        <taxon>Bacilli</taxon>
        <taxon>Lactobacillales</taxon>
        <taxon>Lactobacillaceae</taxon>
        <taxon>Weissella</taxon>
    </lineage>
</organism>
<sequence length="286" mass="30755">MNGKKITIAGLAVAGALLVGQHFGLISEDQVKQFSQSTYLPKNTSTRSKTGSLKMSQSGGASVHPTQTQAASVVTPNVKQQLGANNLQFNGSGAYVINNNQNDLNANVTVAPYVQLAQLDQKGRPGVANAYLNNTSREYRKREHTGNDKKINPIGWHQMRLNGDQVLYNRGHSIAYALAGGVKGFDASEANPRNITTQTTWANQASNGDPSNTGQNYYESIVRKGLDQHKTIRYRVTPIYDGANLVPSGSKLEAKSTDGSIQYNVFIPNVQPGVTINYANGTATAS</sequence>
<evidence type="ECO:0000313" key="4">
    <source>
        <dbReference type="Proteomes" id="UP000051992"/>
    </source>
</evidence>
<dbReference type="OrthoDB" id="9783680at2"/>
<feature type="domain" description="DNA/RNA non-specific endonuclease/pyrophosphatase/phosphodiesterase" evidence="2">
    <location>
        <begin position="110"/>
        <end position="285"/>
    </location>
</feature>
<dbReference type="AlphaFoldDB" id="A0A0R2HCU8"/>
<dbReference type="SMART" id="SM00892">
    <property type="entry name" value="Endonuclease_NS"/>
    <property type="match status" value="1"/>
</dbReference>
<dbReference type="InterPro" id="IPR044927">
    <property type="entry name" value="Endonuclea_NS_2"/>
</dbReference>
<evidence type="ECO:0000313" key="3">
    <source>
        <dbReference type="EMBL" id="KRN47236.1"/>
    </source>
</evidence>
<dbReference type="PATRIC" id="fig|1629.5.peg.518"/>
<keyword evidence="4" id="KW-1185">Reference proteome</keyword>
<dbReference type="EMBL" id="JQBM01000001">
    <property type="protein sequence ID" value="KRN47236.1"/>
    <property type="molecule type" value="Genomic_DNA"/>
</dbReference>
<reference evidence="3 4" key="1">
    <citation type="journal article" date="2015" name="Genome Announc.">
        <title>Expanding the biotechnology potential of lactobacilli through comparative genomics of 213 strains and associated genera.</title>
        <authorList>
            <person name="Sun Z."/>
            <person name="Harris H.M."/>
            <person name="McCann A."/>
            <person name="Guo C."/>
            <person name="Argimon S."/>
            <person name="Zhang W."/>
            <person name="Yang X."/>
            <person name="Jeffery I.B."/>
            <person name="Cooney J.C."/>
            <person name="Kagawa T.F."/>
            <person name="Liu W."/>
            <person name="Song Y."/>
            <person name="Salvetti E."/>
            <person name="Wrobel A."/>
            <person name="Rasinkangas P."/>
            <person name="Parkhill J."/>
            <person name="Rea M.C."/>
            <person name="O'Sullivan O."/>
            <person name="Ritari J."/>
            <person name="Douillard F.P."/>
            <person name="Paul Ross R."/>
            <person name="Yang R."/>
            <person name="Briner A.E."/>
            <person name="Felis G.E."/>
            <person name="de Vos W.M."/>
            <person name="Barrangou R."/>
            <person name="Klaenhammer T.R."/>
            <person name="Caufield P.W."/>
            <person name="Cui Y."/>
            <person name="Zhang H."/>
            <person name="O'Toole P.W."/>
        </authorList>
    </citation>
    <scope>NUCLEOTIDE SEQUENCE [LARGE SCALE GENOMIC DNA]</scope>
    <source>
        <strain evidence="3 4">DSM 20410</strain>
    </source>
</reference>
<accession>A0A0R2HCU8</accession>
<gene>
    <name evidence="3" type="ORF">IV50_GL000514</name>
</gene>
<comment type="caution">
    <text evidence="3">The sequence shown here is derived from an EMBL/GenBank/DDBJ whole genome shotgun (WGS) entry which is preliminary data.</text>
</comment>
<dbReference type="Gene3D" id="3.40.570.10">
    <property type="entry name" value="Extracellular Endonuclease, subunit A"/>
    <property type="match status" value="1"/>
</dbReference>
<dbReference type="InterPro" id="IPR044929">
    <property type="entry name" value="DNA/RNA_non-sp_Endonuclease_sf"/>
</dbReference>
<dbReference type="GO" id="GO:0003676">
    <property type="term" value="F:nucleic acid binding"/>
    <property type="evidence" value="ECO:0007669"/>
    <property type="project" value="InterPro"/>
</dbReference>
<dbReference type="GO" id="GO:0016787">
    <property type="term" value="F:hydrolase activity"/>
    <property type="evidence" value="ECO:0007669"/>
    <property type="project" value="InterPro"/>
</dbReference>